<dbReference type="Proteomes" id="UP001141253">
    <property type="component" value="Chromosome 5"/>
</dbReference>
<accession>A0ABQ9CJJ2</accession>
<name>A0ABQ9CJJ2_9ROSI</name>
<sequence length="192" mass="21712">MDGLDRTPPSISNSTNLHIRCMIAKELEIDFLSVAADGASIRTRSILPVFFQPRVGELLSCELELLIFSTLLQHSLSLQVLNLNQKFKFSSRTSSMFIWNRFSISEVCYLHPNPLEEGSTSGVHLKFLIRFYRLSFVSNLNLCIRAACDETEASKAGDAINVFNDHTCTKFILQITKLLLHFPGLKFNFPIP</sequence>
<protein>
    <submittedName>
        <fullName evidence="1">Uncharacterized protein</fullName>
    </submittedName>
</protein>
<dbReference type="EMBL" id="JAPFFI010000003">
    <property type="protein sequence ID" value="KAJ6398679.1"/>
    <property type="molecule type" value="Genomic_DNA"/>
</dbReference>
<comment type="caution">
    <text evidence="1">The sequence shown here is derived from an EMBL/GenBank/DDBJ whole genome shotgun (WGS) entry which is preliminary data.</text>
</comment>
<evidence type="ECO:0000313" key="2">
    <source>
        <dbReference type="Proteomes" id="UP001141253"/>
    </source>
</evidence>
<evidence type="ECO:0000313" key="1">
    <source>
        <dbReference type="EMBL" id="KAJ6398679.1"/>
    </source>
</evidence>
<gene>
    <name evidence="1" type="ORF">OIU77_019455</name>
</gene>
<keyword evidence="2" id="KW-1185">Reference proteome</keyword>
<reference evidence="1" key="2">
    <citation type="journal article" date="2023" name="Int. J. Mol. Sci.">
        <title>De Novo Assembly and Annotation of 11 Diverse Shrub Willow (Salix) Genomes Reveals Novel Gene Organization in Sex-Linked Regions.</title>
        <authorList>
            <person name="Hyden B."/>
            <person name="Feng K."/>
            <person name="Yates T.B."/>
            <person name="Jawdy S."/>
            <person name="Cereghino C."/>
            <person name="Smart L.B."/>
            <person name="Muchero W."/>
        </authorList>
    </citation>
    <scope>NUCLEOTIDE SEQUENCE</scope>
    <source>
        <tissue evidence="1">Shoot tip</tissue>
    </source>
</reference>
<proteinExistence type="predicted"/>
<reference evidence="1" key="1">
    <citation type="submission" date="2022-10" db="EMBL/GenBank/DDBJ databases">
        <authorList>
            <person name="Hyden B.L."/>
            <person name="Feng K."/>
            <person name="Yates T."/>
            <person name="Jawdy S."/>
            <person name="Smart L.B."/>
            <person name="Muchero W."/>
        </authorList>
    </citation>
    <scope>NUCLEOTIDE SEQUENCE</scope>
    <source>
        <tissue evidence="1">Shoot tip</tissue>
    </source>
</reference>
<feature type="non-terminal residue" evidence="1">
    <location>
        <position position="192"/>
    </location>
</feature>
<organism evidence="1 2">
    <name type="scientific">Salix suchowensis</name>
    <dbReference type="NCBI Taxonomy" id="1278906"/>
    <lineage>
        <taxon>Eukaryota</taxon>
        <taxon>Viridiplantae</taxon>
        <taxon>Streptophyta</taxon>
        <taxon>Embryophyta</taxon>
        <taxon>Tracheophyta</taxon>
        <taxon>Spermatophyta</taxon>
        <taxon>Magnoliopsida</taxon>
        <taxon>eudicotyledons</taxon>
        <taxon>Gunneridae</taxon>
        <taxon>Pentapetalae</taxon>
        <taxon>rosids</taxon>
        <taxon>fabids</taxon>
        <taxon>Malpighiales</taxon>
        <taxon>Salicaceae</taxon>
        <taxon>Saliceae</taxon>
        <taxon>Salix</taxon>
    </lineage>
</organism>